<evidence type="ECO:0000256" key="4">
    <source>
        <dbReference type="ARBA" id="ARBA00022536"/>
    </source>
</evidence>
<feature type="domain" description="EGF-like" evidence="12">
    <location>
        <begin position="89"/>
        <end position="125"/>
    </location>
</feature>
<protein>
    <submittedName>
        <fullName evidence="15">Coagulation factor X</fullName>
    </submittedName>
</protein>
<feature type="domain" description="Gla" evidence="14">
    <location>
        <begin position="43"/>
        <end position="89"/>
    </location>
</feature>
<evidence type="ECO:0000256" key="8">
    <source>
        <dbReference type="ARBA" id="ARBA00023157"/>
    </source>
</evidence>
<keyword evidence="9" id="KW-0325">Glycoprotein</keyword>
<dbReference type="InterPro" id="IPR000294">
    <property type="entry name" value="GLA_domain"/>
</dbReference>
<dbReference type="InterPro" id="IPR000742">
    <property type="entry name" value="EGF"/>
</dbReference>
<keyword evidence="2" id="KW-0301">Gamma-carboxyglutamic acid</keyword>
<dbReference type="PROSITE" id="PS00010">
    <property type="entry name" value="ASX_HYDROXYL"/>
    <property type="match status" value="1"/>
</dbReference>
<dbReference type="AlphaFoldDB" id="F4NCD9"/>
<dbReference type="SMART" id="SM00069">
    <property type="entry name" value="GLA"/>
    <property type="match status" value="1"/>
</dbReference>
<dbReference type="SUPFAM" id="SSF57630">
    <property type="entry name" value="GLA-domain"/>
    <property type="match status" value="1"/>
</dbReference>
<evidence type="ECO:0000256" key="11">
    <source>
        <dbReference type="SAM" id="SignalP"/>
    </source>
</evidence>
<evidence type="ECO:0000256" key="6">
    <source>
        <dbReference type="ARBA" id="ARBA00022801"/>
    </source>
</evidence>
<evidence type="ECO:0000313" key="15">
    <source>
        <dbReference type="EMBL" id="CCA64452.1"/>
    </source>
</evidence>
<dbReference type="InterPro" id="IPR043504">
    <property type="entry name" value="Peptidase_S1_PA_chymotrypsin"/>
</dbReference>
<sequence length="453" mass="50677">MGLWQLHFLCFSLLSSFLLVQSNSRVFRTPSHANAFFLRPKRANVFLLEEILQGSLERECYEERCNYEEAREFFEDTPKTVTFWTVYVDGDQCNPNPCLNDGHCTDKIGGYTCNCTDLFLGLNCEMDMSQCPTNGPSACQHFCTIKWGSYHCSCVTGYRLHSDGRSCIPEDPHRCGTISLKKAERSKQPEAGNHICPDGHCPWQVSLRTLTGEEQCGGVILEPHSVLTSAQCLKKGQKLYVVAGDKATNMRIQIHKIYIHSRYKNGLPGDDLALLRLSLPIPFGPTHFKVCLPTKDFCENILMSNGKEGVTGQPDKDPLASPLLAYLNHEDCKLNLSHSLSNKMFCMKSLENQHGHRGVKALRRHDAQNGFNTTAQEVKDATPKVCKLLPGAPVATVEGTTVFLTGMLLSPMSHDCEQGVVFTKVSRYLPWIEEHLKLSEAEMTTQVAVYPQP</sequence>
<dbReference type="FunFam" id="4.10.740.10:FF:000001">
    <property type="entry name" value="vitamin K-dependent protein S"/>
    <property type="match status" value="1"/>
</dbReference>
<dbReference type="SMART" id="SM00020">
    <property type="entry name" value="Tryp_SPc"/>
    <property type="match status" value="1"/>
</dbReference>
<dbReference type="Pfam" id="PF14670">
    <property type="entry name" value="FXa_inhibition"/>
    <property type="match status" value="1"/>
</dbReference>
<dbReference type="InterPro" id="IPR001881">
    <property type="entry name" value="EGF-like_Ca-bd_dom"/>
</dbReference>
<dbReference type="PANTHER" id="PTHR24278">
    <property type="entry name" value="COAGULATION FACTOR"/>
    <property type="match status" value="1"/>
</dbReference>
<dbReference type="Gene3D" id="2.10.25.10">
    <property type="entry name" value="Laminin"/>
    <property type="match status" value="2"/>
</dbReference>
<evidence type="ECO:0000259" key="13">
    <source>
        <dbReference type="PROSITE" id="PS50240"/>
    </source>
</evidence>
<dbReference type="PRINTS" id="PR00001">
    <property type="entry name" value="GLABLOOD"/>
</dbReference>
<dbReference type="Pfam" id="PF00089">
    <property type="entry name" value="Trypsin"/>
    <property type="match status" value="1"/>
</dbReference>
<comment type="subcellular location">
    <subcellularLocation>
        <location evidence="1">Secreted</location>
    </subcellularLocation>
</comment>
<dbReference type="GO" id="GO:0007596">
    <property type="term" value="P:blood coagulation"/>
    <property type="evidence" value="ECO:0007669"/>
    <property type="project" value="InterPro"/>
</dbReference>
<keyword evidence="7" id="KW-0106">Calcium</keyword>
<dbReference type="InterPro" id="IPR018097">
    <property type="entry name" value="EGF_Ca-bd_CS"/>
</dbReference>
<dbReference type="PROSITE" id="PS50026">
    <property type="entry name" value="EGF_3"/>
    <property type="match status" value="1"/>
</dbReference>
<evidence type="ECO:0000256" key="1">
    <source>
        <dbReference type="ARBA" id="ARBA00004613"/>
    </source>
</evidence>
<dbReference type="SMART" id="SM00179">
    <property type="entry name" value="EGF_CA"/>
    <property type="match status" value="2"/>
</dbReference>
<dbReference type="EMBL" id="FR851398">
    <property type="protein sequence ID" value="CCA64452.1"/>
    <property type="molecule type" value="mRNA"/>
</dbReference>
<dbReference type="PANTHER" id="PTHR24278:SF35">
    <property type="entry name" value="PROTEIN Z, VITAMIN K-DEPENDENT PLASMA GLYCOPROTEIN B"/>
    <property type="match status" value="1"/>
</dbReference>
<evidence type="ECO:0000256" key="10">
    <source>
        <dbReference type="PROSITE-ProRule" id="PRU00076"/>
    </source>
</evidence>
<feature type="signal peptide" evidence="11">
    <location>
        <begin position="1"/>
        <end position="24"/>
    </location>
</feature>
<dbReference type="Pfam" id="PF00008">
    <property type="entry name" value="EGF"/>
    <property type="match status" value="1"/>
</dbReference>
<feature type="disulfide bond" evidence="10">
    <location>
        <begin position="115"/>
        <end position="124"/>
    </location>
</feature>
<dbReference type="InterPro" id="IPR035972">
    <property type="entry name" value="GLA-like_dom_SF"/>
</dbReference>
<gene>
    <name evidence="15" type="primary">Fx</name>
</gene>
<dbReference type="GO" id="GO:0004252">
    <property type="term" value="F:serine-type endopeptidase activity"/>
    <property type="evidence" value="ECO:0007669"/>
    <property type="project" value="InterPro"/>
</dbReference>
<dbReference type="PROSITE" id="PS00022">
    <property type="entry name" value="EGF_1"/>
    <property type="match status" value="1"/>
</dbReference>
<feature type="chain" id="PRO_5003319084" evidence="11">
    <location>
        <begin position="25"/>
        <end position="453"/>
    </location>
</feature>
<keyword evidence="4 10" id="KW-0245">EGF-like domain</keyword>
<dbReference type="PIRSF" id="PIRSF001143">
    <property type="entry name" value="Factor_X"/>
    <property type="match status" value="1"/>
</dbReference>
<keyword evidence="8 10" id="KW-1015">Disulfide bond</keyword>
<dbReference type="SUPFAM" id="SSF50494">
    <property type="entry name" value="Trypsin-like serine proteases"/>
    <property type="match status" value="1"/>
</dbReference>
<dbReference type="InterPro" id="IPR012224">
    <property type="entry name" value="Pept_S1A_FX"/>
</dbReference>
<dbReference type="Gene3D" id="4.10.740.10">
    <property type="entry name" value="Coagulation Factor IX"/>
    <property type="match status" value="1"/>
</dbReference>
<name>F4NCD9_PLEAT</name>
<dbReference type="PROSITE" id="PS01187">
    <property type="entry name" value="EGF_CA"/>
    <property type="match status" value="1"/>
</dbReference>
<dbReference type="CDD" id="cd00054">
    <property type="entry name" value="EGF_CA"/>
    <property type="match status" value="1"/>
</dbReference>
<evidence type="ECO:0000256" key="5">
    <source>
        <dbReference type="ARBA" id="ARBA00022670"/>
    </source>
</evidence>
<comment type="caution">
    <text evidence="10">Lacks conserved residue(s) required for the propagation of feature annotation.</text>
</comment>
<dbReference type="Gene3D" id="2.40.10.10">
    <property type="entry name" value="Trypsin-like serine proteases"/>
    <property type="match status" value="2"/>
</dbReference>
<dbReference type="InterPro" id="IPR050442">
    <property type="entry name" value="Peptidase_S1_coag_factors"/>
</dbReference>
<evidence type="ECO:0000256" key="3">
    <source>
        <dbReference type="ARBA" id="ARBA00022525"/>
    </source>
</evidence>
<accession>F4NCD9</accession>
<dbReference type="PROSITE" id="PS00011">
    <property type="entry name" value="GLA_1"/>
    <property type="match status" value="1"/>
</dbReference>
<dbReference type="SUPFAM" id="SSF57196">
    <property type="entry name" value="EGF/Laminin"/>
    <property type="match status" value="1"/>
</dbReference>
<dbReference type="InterPro" id="IPR017857">
    <property type="entry name" value="Coagulation_fac-like_Gla_dom"/>
</dbReference>
<evidence type="ECO:0000256" key="7">
    <source>
        <dbReference type="ARBA" id="ARBA00022837"/>
    </source>
</evidence>
<dbReference type="InterPro" id="IPR001254">
    <property type="entry name" value="Trypsin_dom"/>
</dbReference>
<evidence type="ECO:0000256" key="2">
    <source>
        <dbReference type="ARBA" id="ARBA00022479"/>
    </source>
</evidence>
<dbReference type="GO" id="GO:0006508">
    <property type="term" value="P:proteolysis"/>
    <property type="evidence" value="ECO:0007669"/>
    <property type="project" value="UniProtKB-KW"/>
</dbReference>
<keyword evidence="6" id="KW-0378">Hydrolase</keyword>
<dbReference type="FunFam" id="2.10.25.10:FF:000162">
    <property type="entry name" value="Coagulation factor X (Predicted)"/>
    <property type="match status" value="1"/>
</dbReference>
<dbReference type="GO" id="GO:0005509">
    <property type="term" value="F:calcium ion binding"/>
    <property type="evidence" value="ECO:0007669"/>
    <property type="project" value="InterPro"/>
</dbReference>
<evidence type="ECO:0000256" key="9">
    <source>
        <dbReference type="ARBA" id="ARBA00023180"/>
    </source>
</evidence>
<feature type="domain" description="Peptidase S1" evidence="13">
    <location>
        <begin position="190"/>
        <end position="437"/>
    </location>
</feature>
<dbReference type="PROSITE" id="PS50240">
    <property type="entry name" value="TRYPSIN_DOM"/>
    <property type="match status" value="1"/>
</dbReference>
<dbReference type="GO" id="GO:0005615">
    <property type="term" value="C:extracellular space"/>
    <property type="evidence" value="ECO:0007669"/>
    <property type="project" value="TreeGrafter"/>
</dbReference>
<evidence type="ECO:0000259" key="12">
    <source>
        <dbReference type="PROSITE" id="PS50026"/>
    </source>
</evidence>
<proteinExistence type="evidence at transcript level"/>
<dbReference type="SMART" id="SM00181">
    <property type="entry name" value="EGF"/>
    <property type="match status" value="2"/>
</dbReference>
<dbReference type="InterPro" id="IPR009003">
    <property type="entry name" value="Peptidase_S1_PA"/>
</dbReference>
<evidence type="ECO:0000259" key="14">
    <source>
        <dbReference type="PROSITE" id="PS50998"/>
    </source>
</evidence>
<keyword evidence="5" id="KW-0645">Protease</keyword>
<keyword evidence="3" id="KW-0964">Secreted</keyword>
<keyword evidence="11" id="KW-0732">Signal</keyword>
<organism evidence="15">
    <name type="scientific">Plecoglossus altivelis</name>
    <name type="common">Ayu sweetfish</name>
    <name type="synonym">Salmo altivelis</name>
    <dbReference type="NCBI Taxonomy" id="61084"/>
    <lineage>
        <taxon>Eukaryota</taxon>
        <taxon>Metazoa</taxon>
        <taxon>Chordata</taxon>
        <taxon>Craniata</taxon>
        <taxon>Vertebrata</taxon>
        <taxon>Euteleostomi</taxon>
        <taxon>Actinopterygii</taxon>
        <taxon>Neopterygii</taxon>
        <taxon>Teleostei</taxon>
        <taxon>Stomiati</taxon>
        <taxon>Osmeriformes</taxon>
        <taxon>Plecoglossus</taxon>
    </lineage>
</organism>
<reference evidence="15" key="1">
    <citation type="journal article" date="2011" name="Dong Wu Xue Yan Jiu">
        <title>Alteration on the expression of ayu coagulation factor X gene upon Listonella anguillarum infection.</title>
        <authorList>
            <person name="Huang Z.A."/>
            <person name="Chen J."/>
            <person name="Lu X.J."/>
            <person name="Shi Y.H."/>
            <person name="Li M.Y."/>
        </authorList>
    </citation>
    <scope>NUCLEOTIDE SEQUENCE</scope>
    <source>
        <tissue evidence="15">Liver</tissue>
    </source>
</reference>
<dbReference type="InterPro" id="IPR000152">
    <property type="entry name" value="EGF-type_Asp/Asn_hydroxyl_site"/>
</dbReference>
<dbReference type="PROSITE" id="PS50998">
    <property type="entry name" value="GLA_2"/>
    <property type="match status" value="1"/>
</dbReference>
<dbReference type="Pfam" id="PF00594">
    <property type="entry name" value="Gla"/>
    <property type="match status" value="1"/>
</dbReference>